<dbReference type="UniPathway" id="UPA00028">
    <property type="reaction ID" value="UER00003"/>
</dbReference>
<dbReference type="Gene3D" id="3.20.20.60">
    <property type="entry name" value="Phosphoenolpyruvate-binding domains"/>
    <property type="match status" value="2"/>
</dbReference>
<protein>
    <recommendedName>
        <fullName evidence="3">3-methyl-2-oxobutanoate hydroxymethyltransferase</fullName>
        <ecNumber evidence="3">2.1.2.11</ecNumber>
    </recommendedName>
</protein>
<dbReference type="GO" id="GO:0003864">
    <property type="term" value="F:3-methyl-2-oxobutanoate hydroxymethyltransferase activity"/>
    <property type="evidence" value="ECO:0007669"/>
    <property type="project" value="UniProtKB-EC"/>
</dbReference>
<dbReference type="STRING" id="1450535.A0A317X443"/>
<comment type="catalytic activity">
    <reaction evidence="5">
        <text>(6R)-5,10-methylene-5,6,7,8-tetrahydrofolate + 3-methyl-2-oxobutanoate + H2O = 2-dehydropantoate + (6S)-5,6,7,8-tetrahydrofolate</text>
        <dbReference type="Rhea" id="RHEA:11824"/>
        <dbReference type="ChEBI" id="CHEBI:11561"/>
        <dbReference type="ChEBI" id="CHEBI:11851"/>
        <dbReference type="ChEBI" id="CHEBI:15377"/>
        <dbReference type="ChEBI" id="CHEBI:15636"/>
        <dbReference type="ChEBI" id="CHEBI:57453"/>
        <dbReference type="EC" id="2.1.2.11"/>
    </reaction>
</comment>
<organism evidence="6 7">
    <name type="scientific">Aspergillus sclerotioniger CBS 115572</name>
    <dbReference type="NCBI Taxonomy" id="1450535"/>
    <lineage>
        <taxon>Eukaryota</taxon>
        <taxon>Fungi</taxon>
        <taxon>Dikarya</taxon>
        <taxon>Ascomycota</taxon>
        <taxon>Pezizomycotina</taxon>
        <taxon>Eurotiomycetes</taxon>
        <taxon>Eurotiomycetidae</taxon>
        <taxon>Eurotiales</taxon>
        <taxon>Aspergillaceae</taxon>
        <taxon>Aspergillus</taxon>
        <taxon>Aspergillus subgen. Circumdati</taxon>
    </lineage>
</organism>
<dbReference type="PANTHER" id="PTHR20881">
    <property type="entry name" value="3-METHYL-2-OXOBUTANOATE HYDROXYMETHYLTRANSFERASE"/>
    <property type="match status" value="1"/>
</dbReference>
<keyword evidence="4 6" id="KW-0808">Transferase</keyword>
<dbReference type="InterPro" id="IPR015813">
    <property type="entry name" value="Pyrv/PenolPyrv_kinase-like_dom"/>
</dbReference>
<dbReference type="RefSeq" id="XP_025469876.1">
    <property type="nucleotide sequence ID" value="XM_025616784.1"/>
</dbReference>
<dbReference type="InterPro" id="IPR003700">
    <property type="entry name" value="Pantoate_hydroxy_MeTrfase"/>
</dbReference>
<reference evidence="6 7" key="1">
    <citation type="submission" date="2016-12" db="EMBL/GenBank/DDBJ databases">
        <title>The genomes of Aspergillus section Nigri reveals drivers in fungal speciation.</title>
        <authorList>
            <consortium name="DOE Joint Genome Institute"/>
            <person name="Vesth T.C."/>
            <person name="Nybo J."/>
            <person name="Theobald S."/>
            <person name="Brandl J."/>
            <person name="Frisvad J.C."/>
            <person name="Nielsen K.F."/>
            <person name="Lyhne E.K."/>
            <person name="Kogle M.E."/>
            <person name="Kuo A."/>
            <person name="Riley R."/>
            <person name="Clum A."/>
            <person name="Nolan M."/>
            <person name="Lipzen A."/>
            <person name="Salamov A."/>
            <person name="Henrissat B."/>
            <person name="Wiebenga A."/>
            <person name="De Vries R.P."/>
            <person name="Grigoriev I.V."/>
            <person name="Mortensen U.H."/>
            <person name="Andersen M.R."/>
            <person name="Baker S.E."/>
        </authorList>
    </citation>
    <scope>NUCLEOTIDE SEQUENCE [LARGE SCALE GENOMIC DNA]</scope>
    <source>
        <strain evidence="6 7">CBS 115572</strain>
    </source>
</reference>
<evidence type="ECO:0000313" key="6">
    <source>
        <dbReference type="EMBL" id="PWY93115.1"/>
    </source>
</evidence>
<dbReference type="EC" id="2.1.2.11" evidence="3"/>
<dbReference type="GeneID" id="37118927"/>
<dbReference type="GO" id="GO:0008168">
    <property type="term" value="F:methyltransferase activity"/>
    <property type="evidence" value="ECO:0007669"/>
    <property type="project" value="UniProtKB-KW"/>
</dbReference>
<dbReference type="PANTHER" id="PTHR20881:SF0">
    <property type="entry name" value="3-METHYL-2-OXOBUTANOATE HYDROXYMETHYLTRANSFERASE"/>
    <property type="match status" value="1"/>
</dbReference>
<dbReference type="GO" id="GO:0015940">
    <property type="term" value="P:pantothenate biosynthetic process"/>
    <property type="evidence" value="ECO:0007669"/>
    <property type="project" value="UniProtKB-UniPathway"/>
</dbReference>
<dbReference type="GO" id="GO:0000287">
    <property type="term" value="F:magnesium ion binding"/>
    <property type="evidence" value="ECO:0007669"/>
    <property type="project" value="TreeGrafter"/>
</dbReference>
<comment type="caution">
    <text evidence="6">The sequence shown here is derived from an EMBL/GenBank/DDBJ whole genome shotgun (WGS) entry which is preliminary data.</text>
</comment>
<dbReference type="GO" id="GO:0005739">
    <property type="term" value="C:mitochondrion"/>
    <property type="evidence" value="ECO:0007669"/>
    <property type="project" value="TreeGrafter"/>
</dbReference>
<keyword evidence="7" id="KW-1185">Reference proteome</keyword>
<dbReference type="SUPFAM" id="SSF51621">
    <property type="entry name" value="Phosphoenolpyruvate/pyruvate domain"/>
    <property type="match status" value="1"/>
</dbReference>
<keyword evidence="6" id="KW-0489">Methyltransferase</keyword>
<evidence type="ECO:0000256" key="3">
    <source>
        <dbReference type="ARBA" id="ARBA00012618"/>
    </source>
</evidence>
<comment type="pathway">
    <text evidence="1">Cofactor biosynthesis; (R)-pantothenate biosynthesis; (R)-pantoate from 3-methyl-2-oxobutanoate: step 1/2.</text>
</comment>
<dbReference type="Proteomes" id="UP000246702">
    <property type="component" value="Unassembled WGS sequence"/>
</dbReference>
<accession>A0A317X443</accession>
<evidence type="ECO:0000256" key="1">
    <source>
        <dbReference type="ARBA" id="ARBA00005033"/>
    </source>
</evidence>
<dbReference type="AlphaFoldDB" id="A0A317X443"/>
<evidence type="ECO:0000256" key="2">
    <source>
        <dbReference type="ARBA" id="ARBA00008676"/>
    </source>
</evidence>
<comment type="similarity">
    <text evidence="2">Belongs to the PanB family.</text>
</comment>
<evidence type="ECO:0000313" key="7">
    <source>
        <dbReference type="Proteomes" id="UP000246702"/>
    </source>
</evidence>
<name>A0A317X443_9EURO</name>
<dbReference type="Pfam" id="PF02548">
    <property type="entry name" value="Pantoate_transf"/>
    <property type="match status" value="2"/>
</dbReference>
<dbReference type="EMBL" id="MSFK01000007">
    <property type="protein sequence ID" value="PWY93115.1"/>
    <property type="molecule type" value="Genomic_DNA"/>
</dbReference>
<sequence>MPLVLPRSLPSPPRYRPQTFIRWSSHSAPQQPTTHTNTRKKVTIHTPQNLYRRNEPITILTAHDFLSGLVADAAGIEVVLIGDSLSMVALGMKDTTMVTMDEMSLRYRSESRAVKRASLIADLLMGSYEVSPSEAVESTIQMVKQGRVNTIKLEGGAELAPTIKRIVDAGIPGKTAAGAVKVLRDAMAVQEAGAFMILVEAMPAEVAAIVSKRFRVPTIGIGSGNGCSGQVLVQRFVKRFADVWGEFKREVKGGVFPGAEFGYGIGEEERVRFEEVVGGGSSALEDGEPAV</sequence>
<dbReference type="OrthoDB" id="425211at2759"/>
<evidence type="ECO:0000256" key="5">
    <source>
        <dbReference type="ARBA" id="ARBA00049172"/>
    </source>
</evidence>
<proteinExistence type="inferred from homology"/>
<dbReference type="GO" id="GO:0032259">
    <property type="term" value="P:methylation"/>
    <property type="evidence" value="ECO:0007669"/>
    <property type="project" value="UniProtKB-KW"/>
</dbReference>
<gene>
    <name evidence="6" type="ORF">BO94DRAFT_615962</name>
</gene>
<dbReference type="InterPro" id="IPR040442">
    <property type="entry name" value="Pyrv_kinase-like_dom_sf"/>
</dbReference>
<evidence type="ECO:0000256" key="4">
    <source>
        <dbReference type="ARBA" id="ARBA00022679"/>
    </source>
</evidence>